<dbReference type="Pfam" id="PF09694">
    <property type="entry name" value="Gcw_chp"/>
    <property type="match status" value="1"/>
</dbReference>
<name>A0A8I1DH23_ACIBZ</name>
<dbReference type="EMBL" id="CP092085">
    <property type="protein sequence ID" value="UUN97661.1"/>
    <property type="molecule type" value="Genomic_DNA"/>
</dbReference>
<evidence type="ECO:0000313" key="1">
    <source>
        <dbReference type="EMBL" id="UUN97661.1"/>
    </source>
</evidence>
<dbReference type="NCBIfam" id="TIGR02001">
    <property type="entry name" value="gcw_chp"/>
    <property type="match status" value="1"/>
</dbReference>
<accession>A0A8I1DH23</accession>
<proteinExistence type="predicted"/>
<reference evidence="1" key="1">
    <citation type="submission" date="2022-02" db="EMBL/GenBank/DDBJ databases">
        <title>Characterization of Tn125 harboring carbapenem-resistant Acinetobacter bereziniae clinical isolates.</title>
        <authorList>
            <person name="Wong N.-K."/>
            <person name="Pan Q."/>
        </authorList>
    </citation>
    <scope>NUCLEOTIDE SEQUENCE</scope>
    <source>
        <strain evidence="1">GD03393</strain>
    </source>
</reference>
<sequence length="256" mass="28454">MNSIFSQILWALPICVVSCSVFADQTDHSAENSIFSGNIGVVSKYIYRGGEENQDLAMQGGLAYAHQSGITLGYWGSTLGYDPSDDRQDHGFEHNFYVSYGQEIDQNWRYNFKTTAYVYHHGGTVYAEQGDHRKTDDLDILAEIVYKNLTVGAAVMLADSSYANAGDVYLSAAYSYPLAHEFVFNTSFGGSFYNTQHDNQIVQSKKNFTFNEARIGVSKSIANTGLLASFDYVVGGKSRIGEDYDDHMVLGLIYNF</sequence>
<dbReference type="AlphaFoldDB" id="A0A8I1DH23"/>
<organism evidence="1 2">
    <name type="scientific">Acinetobacter bereziniae</name>
    <name type="common">Acinetobacter genomosp. 10</name>
    <dbReference type="NCBI Taxonomy" id="106648"/>
    <lineage>
        <taxon>Bacteria</taxon>
        <taxon>Pseudomonadati</taxon>
        <taxon>Pseudomonadota</taxon>
        <taxon>Gammaproteobacteria</taxon>
        <taxon>Moraxellales</taxon>
        <taxon>Moraxellaceae</taxon>
        <taxon>Acinetobacter</taxon>
    </lineage>
</organism>
<protein>
    <submittedName>
        <fullName evidence="1">TorF family putative porin</fullName>
    </submittedName>
</protein>
<evidence type="ECO:0000313" key="2">
    <source>
        <dbReference type="Proteomes" id="UP000644140"/>
    </source>
</evidence>
<dbReference type="InterPro" id="IPR010239">
    <property type="entry name" value="CHP02001"/>
</dbReference>
<gene>
    <name evidence="1" type="ORF">I9054_020445</name>
</gene>
<dbReference type="RefSeq" id="WP_121775863.1">
    <property type="nucleotide sequence ID" value="NZ_BKNL01000029.1"/>
</dbReference>
<dbReference type="Proteomes" id="UP000644140">
    <property type="component" value="Chromosome"/>
</dbReference>